<reference evidence="3 4" key="1">
    <citation type="submission" date="2016-10" db="EMBL/GenBank/DDBJ databases">
        <authorList>
            <person name="de Groot N.N."/>
        </authorList>
    </citation>
    <scope>NUCLEOTIDE SEQUENCE [LARGE SCALE GENOMIC DNA]</scope>
    <source>
        <strain evidence="3 4">DSM 21741</strain>
    </source>
</reference>
<dbReference type="Pfam" id="PF13795">
    <property type="entry name" value="HupE_UreJ_2"/>
    <property type="match status" value="1"/>
</dbReference>
<feature type="transmembrane region" description="Helical" evidence="1">
    <location>
        <begin position="313"/>
        <end position="335"/>
    </location>
</feature>
<evidence type="ECO:0000256" key="1">
    <source>
        <dbReference type="SAM" id="Phobius"/>
    </source>
</evidence>
<feature type="transmembrane region" description="Helical" evidence="1">
    <location>
        <begin position="281"/>
        <end position="301"/>
    </location>
</feature>
<feature type="transmembrane region" description="Helical" evidence="1">
    <location>
        <begin position="226"/>
        <end position="246"/>
    </location>
</feature>
<proteinExistence type="predicted"/>
<evidence type="ECO:0000313" key="3">
    <source>
        <dbReference type="EMBL" id="SDR71246.1"/>
    </source>
</evidence>
<dbReference type="Proteomes" id="UP000199092">
    <property type="component" value="Chromosome I"/>
</dbReference>
<feature type="chain" id="PRO_5009253269" evidence="2">
    <location>
        <begin position="16"/>
        <end position="417"/>
    </location>
</feature>
<keyword evidence="2" id="KW-0732">Signal</keyword>
<keyword evidence="1" id="KW-1133">Transmembrane helix</keyword>
<evidence type="ECO:0000313" key="4">
    <source>
        <dbReference type="Proteomes" id="UP000199092"/>
    </source>
</evidence>
<dbReference type="EMBL" id="LT629749">
    <property type="protein sequence ID" value="SDR71246.1"/>
    <property type="molecule type" value="Genomic_DNA"/>
</dbReference>
<organism evidence="3 4">
    <name type="scientific">Friedmanniella luteola</name>
    <dbReference type="NCBI Taxonomy" id="546871"/>
    <lineage>
        <taxon>Bacteria</taxon>
        <taxon>Bacillati</taxon>
        <taxon>Actinomycetota</taxon>
        <taxon>Actinomycetes</taxon>
        <taxon>Propionibacteriales</taxon>
        <taxon>Nocardioidaceae</taxon>
        <taxon>Friedmanniella</taxon>
    </lineage>
</organism>
<keyword evidence="4" id="KW-1185">Reference proteome</keyword>
<name>A0A1H1L9R6_9ACTN</name>
<protein>
    <submittedName>
        <fullName evidence="3">HupE / UreJ protein</fullName>
    </submittedName>
</protein>
<keyword evidence="1" id="KW-0472">Membrane</keyword>
<dbReference type="OrthoDB" id="9808870at2"/>
<accession>A0A1H1L9R6</accession>
<feature type="signal peptide" evidence="2">
    <location>
        <begin position="1"/>
        <end position="15"/>
    </location>
</feature>
<evidence type="ECO:0000256" key="2">
    <source>
        <dbReference type="SAM" id="SignalP"/>
    </source>
</evidence>
<feature type="transmembrane region" description="Helical" evidence="1">
    <location>
        <begin position="252"/>
        <end position="269"/>
    </location>
</feature>
<dbReference type="AlphaFoldDB" id="A0A1H1L9R6"/>
<keyword evidence="1" id="KW-0812">Transmembrane</keyword>
<dbReference type="STRING" id="546871.SAMN04488543_0163"/>
<dbReference type="InterPro" id="IPR032809">
    <property type="entry name" value="Put_HupE_UreJ"/>
</dbReference>
<feature type="transmembrane region" description="Helical" evidence="1">
    <location>
        <begin position="381"/>
        <end position="400"/>
    </location>
</feature>
<gene>
    <name evidence="3" type="ORF">SAMN04488543_0163</name>
</gene>
<sequence>MACTSILLMPGPASAHPLSSTAVLLDVGSHEVIGQVQLPIDRLAIAVDQPGLTTEIAVQPSKIEEFRRYVAEHTAATGTTDGEPWDVAVANGRVQTLDGVDHLVYDLTLRPPDGVVANFRLSYDAIVTRLVSHRVFVSARPASTQAYTAVGLIDWESQDLTVPAAGATADQGFLPAVRLGAHHITEGADHLLFVLMLLLPAPLLARRGRWERTENLRRSSWRVVHVVTAFAVGHSITLALAALGYVHAPTRVVESMIAVSILVAGLHAIKPIVRGGDTWIAAGFGLMHGLAFATLLGQLGLGRGSLVTELLGFNLGIELTQLLVVTLVMPSLMVLSRTSVYPAARTVQAGSGVLLAAAWLAERTTLLRTNPLAPLPDALVAHPLVVVASLALAATIAWAVPGWRVNRMAPADRPTAP</sequence>